<evidence type="ECO:0000256" key="12">
    <source>
        <dbReference type="ARBA" id="ARBA00022695"/>
    </source>
</evidence>
<evidence type="ECO:0000256" key="19">
    <source>
        <dbReference type="SAM" id="Phobius"/>
    </source>
</evidence>
<evidence type="ECO:0000256" key="8">
    <source>
        <dbReference type="ARBA" id="ARBA00022475"/>
    </source>
</evidence>
<evidence type="ECO:0000256" key="5">
    <source>
        <dbReference type="ARBA" id="ARBA00010185"/>
    </source>
</evidence>
<evidence type="ECO:0000256" key="1">
    <source>
        <dbReference type="ARBA" id="ARBA00001698"/>
    </source>
</evidence>
<gene>
    <name evidence="20" type="ORF">ENJ65_01120</name>
</gene>
<feature type="transmembrane region" description="Helical" evidence="19">
    <location>
        <begin position="58"/>
        <end position="74"/>
    </location>
</feature>
<dbReference type="PANTHER" id="PTHR46382">
    <property type="entry name" value="PHOSPHATIDATE CYTIDYLYLTRANSFERASE"/>
    <property type="match status" value="1"/>
</dbReference>
<dbReference type="PANTHER" id="PTHR46382:SF1">
    <property type="entry name" value="PHOSPHATIDATE CYTIDYLYLTRANSFERASE"/>
    <property type="match status" value="1"/>
</dbReference>
<organism evidence="20">
    <name type="scientific">Candidatus Tenderia electrophaga</name>
    <dbReference type="NCBI Taxonomy" id="1748243"/>
    <lineage>
        <taxon>Bacteria</taxon>
        <taxon>Pseudomonadati</taxon>
        <taxon>Pseudomonadota</taxon>
        <taxon>Gammaproteobacteria</taxon>
        <taxon>Candidatus Tenderiales</taxon>
        <taxon>Candidatus Tenderiaceae</taxon>
        <taxon>Candidatus Tenderia</taxon>
    </lineage>
</organism>
<evidence type="ECO:0000256" key="13">
    <source>
        <dbReference type="ARBA" id="ARBA00022989"/>
    </source>
</evidence>
<evidence type="ECO:0000256" key="15">
    <source>
        <dbReference type="ARBA" id="ARBA00023136"/>
    </source>
</evidence>
<keyword evidence="10 18" id="KW-0808">Transferase</keyword>
<feature type="transmembrane region" description="Helical" evidence="19">
    <location>
        <begin position="182"/>
        <end position="201"/>
    </location>
</feature>
<feature type="transmembrane region" description="Helical" evidence="19">
    <location>
        <begin position="6"/>
        <end position="37"/>
    </location>
</feature>
<dbReference type="GO" id="GO:0004605">
    <property type="term" value="F:phosphatidate cytidylyltransferase activity"/>
    <property type="evidence" value="ECO:0007669"/>
    <property type="project" value="UniProtKB-EC"/>
</dbReference>
<feature type="transmembrane region" description="Helical" evidence="19">
    <location>
        <begin position="142"/>
        <end position="161"/>
    </location>
</feature>
<protein>
    <recommendedName>
        <fullName evidence="7 18">Phosphatidate cytidylyltransferase</fullName>
        <ecNumber evidence="6 18">2.7.7.41</ecNumber>
    </recommendedName>
</protein>
<dbReference type="GO" id="GO:0005886">
    <property type="term" value="C:plasma membrane"/>
    <property type="evidence" value="ECO:0007669"/>
    <property type="project" value="UniProtKB-SubCell"/>
</dbReference>
<evidence type="ECO:0000256" key="10">
    <source>
        <dbReference type="ARBA" id="ARBA00022679"/>
    </source>
</evidence>
<keyword evidence="15 19" id="KW-0472">Membrane</keyword>
<evidence type="ECO:0000256" key="11">
    <source>
        <dbReference type="ARBA" id="ARBA00022692"/>
    </source>
</evidence>
<comment type="caution">
    <text evidence="20">The sequence shown here is derived from an EMBL/GenBank/DDBJ whole genome shotgun (WGS) entry which is preliminary data.</text>
</comment>
<dbReference type="PROSITE" id="PS01315">
    <property type="entry name" value="CDS"/>
    <property type="match status" value="1"/>
</dbReference>
<keyword evidence="12 18" id="KW-0548">Nucleotidyltransferase</keyword>
<evidence type="ECO:0000256" key="6">
    <source>
        <dbReference type="ARBA" id="ARBA00012487"/>
    </source>
</evidence>
<keyword evidence="17" id="KW-1208">Phospholipid metabolism</keyword>
<comment type="pathway">
    <text evidence="3 18">Phospholipid metabolism; CDP-diacylglycerol biosynthesis; CDP-diacylglycerol from sn-glycerol 3-phosphate: step 3/3.</text>
</comment>
<name>A0A832J350_9GAMM</name>
<evidence type="ECO:0000256" key="4">
    <source>
        <dbReference type="ARBA" id="ARBA00005189"/>
    </source>
</evidence>
<keyword evidence="13 19" id="KW-1133">Transmembrane helix</keyword>
<proteinExistence type="inferred from homology"/>
<evidence type="ECO:0000256" key="2">
    <source>
        <dbReference type="ARBA" id="ARBA00004651"/>
    </source>
</evidence>
<comment type="similarity">
    <text evidence="5 18">Belongs to the CDS family.</text>
</comment>
<comment type="pathway">
    <text evidence="4">Lipid metabolism.</text>
</comment>
<evidence type="ECO:0000256" key="14">
    <source>
        <dbReference type="ARBA" id="ARBA00023098"/>
    </source>
</evidence>
<comment type="catalytic activity">
    <reaction evidence="1 18">
        <text>a 1,2-diacyl-sn-glycero-3-phosphate + CTP + H(+) = a CDP-1,2-diacyl-sn-glycerol + diphosphate</text>
        <dbReference type="Rhea" id="RHEA:16229"/>
        <dbReference type="ChEBI" id="CHEBI:15378"/>
        <dbReference type="ChEBI" id="CHEBI:33019"/>
        <dbReference type="ChEBI" id="CHEBI:37563"/>
        <dbReference type="ChEBI" id="CHEBI:58332"/>
        <dbReference type="ChEBI" id="CHEBI:58608"/>
        <dbReference type="EC" id="2.7.7.41"/>
    </reaction>
</comment>
<keyword evidence="8" id="KW-1003">Cell membrane</keyword>
<evidence type="ECO:0000256" key="16">
    <source>
        <dbReference type="ARBA" id="ARBA00023209"/>
    </source>
</evidence>
<keyword evidence="9" id="KW-0444">Lipid biosynthesis</keyword>
<dbReference type="AlphaFoldDB" id="A0A832J350"/>
<dbReference type="Pfam" id="PF01148">
    <property type="entry name" value="CTP_transf_1"/>
    <property type="match status" value="1"/>
</dbReference>
<keyword evidence="16" id="KW-0594">Phospholipid biosynthesis</keyword>
<dbReference type="GO" id="GO:0016024">
    <property type="term" value="P:CDP-diacylglycerol biosynthetic process"/>
    <property type="evidence" value="ECO:0007669"/>
    <property type="project" value="UniProtKB-UniPathway"/>
</dbReference>
<feature type="transmembrane region" description="Helical" evidence="19">
    <location>
        <begin position="80"/>
        <end position="102"/>
    </location>
</feature>
<dbReference type="EMBL" id="DRNF01000076">
    <property type="protein sequence ID" value="HHJ80214.1"/>
    <property type="molecule type" value="Genomic_DNA"/>
</dbReference>
<dbReference type="EC" id="2.7.7.41" evidence="6 18"/>
<accession>A0A832J350</accession>
<dbReference type="Proteomes" id="UP000885832">
    <property type="component" value="Unassembled WGS sequence"/>
</dbReference>
<evidence type="ECO:0000256" key="7">
    <source>
        <dbReference type="ARBA" id="ARBA00019373"/>
    </source>
</evidence>
<feature type="transmembrane region" description="Helical" evidence="19">
    <location>
        <begin position="114"/>
        <end position="136"/>
    </location>
</feature>
<comment type="subcellular location">
    <subcellularLocation>
        <location evidence="2">Cell membrane</location>
        <topology evidence="2">Multi-pass membrane protein</topology>
    </subcellularLocation>
</comment>
<sequence length="276" mass="29387">MLKQRLLTALILIPLVVWAVLGLSTAVLGLILGLFVLLGSWEWARLIGLQSTLARSSYVAFIAMLLYLSTFLLATSEGFVFAVLVVAGLWWLVGTAWVFRYRGETGLKPADTQFGLFIGVVVLIPTWLAMTYIHAFSDDGPAMLLFVMVLIWAADSGAYFAGRKFGKHKLAPRVSPGKTIEGVVGGLFAAALFSVIGAASFDLPVLGGISFVLLSVVVVLLSVIGDLFESLFKRRAGVKDSGQLLPGHGGVLDRIDSLTAAAPIFALALALFEAAS</sequence>
<feature type="transmembrane region" description="Helical" evidence="19">
    <location>
        <begin position="207"/>
        <end position="228"/>
    </location>
</feature>
<keyword evidence="11 18" id="KW-0812">Transmembrane</keyword>
<evidence type="ECO:0000256" key="18">
    <source>
        <dbReference type="RuleBase" id="RU003938"/>
    </source>
</evidence>
<dbReference type="InterPro" id="IPR000374">
    <property type="entry name" value="PC_trans"/>
</dbReference>
<evidence type="ECO:0000256" key="3">
    <source>
        <dbReference type="ARBA" id="ARBA00005119"/>
    </source>
</evidence>
<evidence type="ECO:0000313" key="20">
    <source>
        <dbReference type="EMBL" id="HHJ80214.1"/>
    </source>
</evidence>
<evidence type="ECO:0000256" key="9">
    <source>
        <dbReference type="ARBA" id="ARBA00022516"/>
    </source>
</evidence>
<dbReference type="UniPathway" id="UPA00557">
    <property type="reaction ID" value="UER00614"/>
</dbReference>
<reference evidence="20" key="1">
    <citation type="journal article" date="2020" name="mSystems">
        <title>Genome- and Community-Level Interaction Insights into Carbon Utilization and Element Cycling Functions of Hydrothermarchaeota in Hydrothermal Sediment.</title>
        <authorList>
            <person name="Zhou Z."/>
            <person name="Liu Y."/>
            <person name="Xu W."/>
            <person name="Pan J."/>
            <person name="Luo Z.H."/>
            <person name="Li M."/>
        </authorList>
    </citation>
    <scope>NUCLEOTIDE SEQUENCE [LARGE SCALE GENOMIC DNA]</scope>
    <source>
        <strain evidence="20">HyVt-505</strain>
    </source>
</reference>
<evidence type="ECO:0000256" key="17">
    <source>
        <dbReference type="ARBA" id="ARBA00023264"/>
    </source>
</evidence>
<keyword evidence="14" id="KW-0443">Lipid metabolism</keyword>